<dbReference type="OrthoDB" id="415069at2759"/>
<feature type="compositionally biased region" description="Basic residues" evidence="1">
    <location>
        <begin position="1355"/>
        <end position="1364"/>
    </location>
</feature>
<dbReference type="SUPFAM" id="SSF57184">
    <property type="entry name" value="Growth factor receptor domain"/>
    <property type="match status" value="1"/>
</dbReference>
<dbReference type="Pfam" id="PF07699">
    <property type="entry name" value="Ephrin_rec_like"/>
    <property type="match status" value="1"/>
</dbReference>
<feature type="compositionally biased region" description="Low complexity" evidence="1">
    <location>
        <begin position="1216"/>
        <end position="1226"/>
    </location>
</feature>
<dbReference type="InterPro" id="IPR011641">
    <property type="entry name" value="Tyr-kin_ephrin_A/B_rcpt-like"/>
</dbReference>
<name>A0A0G4EW64_VITBC</name>
<feature type="region of interest" description="Disordered" evidence="1">
    <location>
        <begin position="799"/>
        <end position="869"/>
    </location>
</feature>
<gene>
    <name evidence="5" type="ORF">Vbra_13707</name>
</gene>
<feature type="transmembrane region" description="Helical" evidence="2">
    <location>
        <begin position="643"/>
        <end position="661"/>
    </location>
</feature>
<organism evidence="5 6">
    <name type="scientific">Vitrella brassicaformis (strain CCMP3155)</name>
    <dbReference type="NCBI Taxonomy" id="1169540"/>
    <lineage>
        <taxon>Eukaryota</taxon>
        <taxon>Sar</taxon>
        <taxon>Alveolata</taxon>
        <taxon>Colpodellida</taxon>
        <taxon>Vitrellaceae</taxon>
        <taxon>Vitrella</taxon>
    </lineage>
</organism>
<feature type="region of interest" description="Disordered" evidence="1">
    <location>
        <begin position="1216"/>
        <end position="1239"/>
    </location>
</feature>
<feature type="transmembrane region" description="Helical" evidence="2">
    <location>
        <begin position="697"/>
        <end position="716"/>
    </location>
</feature>
<feature type="transmembrane region" description="Helical" evidence="2">
    <location>
        <begin position="1095"/>
        <end position="1115"/>
    </location>
</feature>
<feature type="signal peptide" evidence="3">
    <location>
        <begin position="1"/>
        <end position="18"/>
    </location>
</feature>
<feature type="transmembrane region" description="Helical" evidence="2">
    <location>
        <begin position="1019"/>
        <end position="1040"/>
    </location>
</feature>
<evidence type="ECO:0000256" key="2">
    <source>
        <dbReference type="SAM" id="Phobius"/>
    </source>
</evidence>
<keyword evidence="2" id="KW-0812">Transmembrane</keyword>
<sequence length="1453" mass="161297">MRGVSVALLLCLPSLALSQIRGQCLPPSQLHLSPSPLTIGRNNTTPILAGVYEVDDPGTGRVADTIVKILLTEAVGVLTEWSPVEVTYDREFMQVMSGCTATVEESDDGSAAPAVSCEERSIRAEGYPQAMYFSEVWPSASDGWQEALNGRRPLFEVSRMGPTGYAGISKFFVKGGGLEASRAHNESFPLPIEHWRTWRDPSLAQYFVNVQDIALQGYLPLATCSNASSPFPEERDMLIRANMTCIDDRWWVSRACASRLPPSNATTADLSRCLPFFSYDTWFDWFASSVMLPLHAADGVPVVFGVWEYTLLLDTLIPEGSNTFLFDCCLRVCLSVRVNAVELQLPETSPVYPEVLFKAAWRGIKDYAPAAYRFLERVEFSGPDAETWMESLANNTPVEEIACEWVRSNRPRWDNWVNVVCRPGYEPTPEQNCKPCDSGLHSPREGNEKCTPCPAGTYTPLPFGNAECRRCVKGMYRSASMPADVCERCEYGHYAPLTGMSECIPCPVEERRNTSSRGADSLSECTCLPGTYWSQRQTKCMTCRQGTVCGGGEGRPLLQEGYWSAEPDTATHTQNGTAALFDALSVYKCLPPTSCPGGPPESCDGARVGLACARCAPNHYFSRRRGVESCVPCAKEDSNRLNALWMLLIALIGAGALHIVVVESAPPRAHTWCVWRVWRVCCVTCVSINHLDLSWPPIFTAIAQFFEIFKFSLPLLRPSCLSVGISPFAEYAIAMSMPIVVLLVFALLYGLSWVWRAILTATVGSGKSNGSAYTDIVNHHHHCHSPPAITVHCVAEHEDDDQGNHVRGGAKSPPLSPNLSDTETLESHLHQHHHGHSSSNANGQLESPYLTVDDDNSLQHHHHTNGSTTVMAPPWLLARRGSTIVDHTLTQDNPDENNNDSYTYTDHVKHTPNFGPSQQQQQQQQHKAAELPAASTANKGIHCRWAIGKRIGELLLSPPLCMNRMVNSVGAIWQTLYISLAANSFLVFQCYSHPVGSSSLTAFPSVICGSKQWYRMMPVGLFGIVVYVLGFFALMTYLILLSYTPHRHGTTEGFETRWRFLFGNWKPSRRWWALVFLLREMVVALVPVLLPNDAYLQLSVVVMLMLCVLTFQLLMQPWQNIFNNVLDASIMAAFILIGMHATFFSPREDKDAKYFATVLVVSCGVAFSIWASVMTLNVTGFFNSTDCGRSQHRKIRRSKVVAALRRILERIAGPPSLQSSSFLPPLDGKDRDNDTNTNGQSMYLLSDDVWLPFERRLSPDDVAILRVAIHLLHKKLIRQSSSLSLSLNHNRSSTTVLPSFHSSGFLDTRNSSMSFSWAVKRMQPHIRRARSRVDLTIEDGDTTTCATHEQQRHHGGEKKHHHHQQQQQREVPAGFRRASSTLPVSLAREPEDTDESGCGSDDVASEGLAVSNAPAAHRPPPPRPHPRGEDCLSDTGEYEREWREAVSCVLGVR</sequence>
<dbReference type="CDD" id="cd00185">
    <property type="entry name" value="TNFRSF"/>
    <property type="match status" value="1"/>
</dbReference>
<feature type="chain" id="PRO_5005188387" description="Tyrosine-protein kinase ephrin type A/B receptor-like domain-containing protein" evidence="3">
    <location>
        <begin position="19"/>
        <end position="1453"/>
    </location>
</feature>
<feature type="domain" description="Tyrosine-protein kinase ephrin type A/B receptor-like" evidence="4">
    <location>
        <begin position="486"/>
        <end position="525"/>
    </location>
</feature>
<dbReference type="Gene3D" id="2.10.50.10">
    <property type="entry name" value="Tumor Necrosis Factor Receptor, subunit A, domain 2"/>
    <property type="match status" value="2"/>
</dbReference>
<feature type="region of interest" description="Disordered" evidence="1">
    <location>
        <begin position="1346"/>
        <end position="1434"/>
    </location>
</feature>
<evidence type="ECO:0000313" key="5">
    <source>
        <dbReference type="EMBL" id="CEM02590.1"/>
    </source>
</evidence>
<dbReference type="SUPFAM" id="SSF53850">
    <property type="entry name" value="Periplasmic binding protein-like II"/>
    <property type="match status" value="1"/>
</dbReference>
<keyword evidence="2" id="KW-1133">Transmembrane helix</keyword>
<keyword evidence="3" id="KW-0732">Signal</keyword>
<dbReference type="PANTHER" id="PTHR11319">
    <property type="entry name" value="G PROTEIN-COUPLED RECEPTOR-RELATED"/>
    <property type="match status" value="1"/>
</dbReference>
<dbReference type="STRING" id="1169540.A0A0G4EW64"/>
<keyword evidence="2" id="KW-0472">Membrane</keyword>
<feature type="transmembrane region" description="Helical" evidence="2">
    <location>
        <begin position="1154"/>
        <end position="1173"/>
    </location>
</feature>
<feature type="transmembrane region" description="Helical" evidence="2">
    <location>
        <begin position="1121"/>
        <end position="1142"/>
    </location>
</feature>
<feature type="transmembrane region" description="Helical" evidence="2">
    <location>
        <begin position="1071"/>
        <end position="1090"/>
    </location>
</feature>
<dbReference type="PhylomeDB" id="A0A0G4EW64"/>
<dbReference type="SMART" id="SM01411">
    <property type="entry name" value="Ephrin_rec_like"/>
    <property type="match status" value="2"/>
</dbReference>
<dbReference type="InParanoid" id="A0A0G4EW64"/>
<dbReference type="VEuPathDB" id="CryptoDB:Vbra_13707"/>
<evidence type="ECO:0000256" key="3">
    <source>
        <dbReference type="SAM" id="SignalP"/>
    </source>
</evidence>
<evidence type="ECO:0000313" key="6">
    <source>
        <dbReference type="Proteomes" id="UP000041254"/>
    </source>
</evidence>
<feature type="transmembrane region" description="Helical" evidence="2">
    <location>
        <begin position="728"/>
        <end position="755"/>
    </location>
</feature>
<protein>
    <recommendedName>
        <fullName evidence="4">Tyrosine-protein kinase ephrin type A/B receptor-like domain-containing protein</fullName>
    </recommendedName>
</protein>
<feature type="transmembrane region" description="Helical" evidence="2">
    <location>
        <begin position="971"/>
        <end position="991"/>
    </location>
</feature>
<dbReference type="EMBL" id="CDMY01000330">
    <property type="protein sequence ID" value="CEM02590.1"/>
    <property type="molecule type" value="Genomic_DNA"/>
</dbReference>
<dbReference type="PANTHER" id="PTHR11319:SF35">
    <property type="entry name" value="OUTER MEMBRANE PROTEIN PMPC-RELATED"/>
    <property type="match status" value="1"/>
</dbReference>
<keyword evidence="6" id="KW-1185">Reference proteome</keyword>
<dbReference type="InterPro" id="IPR009030">
    <property type="entry name" value="Growth_fac_rcpt_cys_sf"/>
</dbReference>
<proteinExistence type="predicted"/>
<accession>A0A0G4EW64</accession>
<dbReference type="Gene3D" id="3.40.190.10">
    <property type="entry name" value="Periplasmic binding protein-like II"/>
    <property type="match status" value="1"/>
</dbReference>
<reference evidence="5 6" key="1">
    <citation type="submission" date="2014-11" db="EMBL/GenBank/DDBJ databases">
        <authorList>
            <person name="Zhu J."/>
            <person name="Qi W."/>
            <person name="Song R."/>
        </authorList>
    </citation>
    <scope>NUCLEOTIDE SEQUENCE [LARGE SCALE GENOMIC DNA]</scope>
</reference>
<feature type="region of interest" description="Disordered" evidence="1">
    <location>
        <begin position="909"/>
        <end position="929"/>
    </location>
</feature>
<evidence type="ECO:0000259" key="4">
    <source>
        <dbReference type="Pfam" id="PF07699"/>
    </source>
</evidence>
<dbReference type="Proteomes" id="UP000041254">
    <property type="component" value="Unassembled WGS sequence"/>
</dbReference>
<evidence type="ECO:0000256" key="1">
    <source>
        <dbReference type="SAM" id="MobiDB-lite"/>
    </source>
</evidence>